<proteinExistence type="predicted"/>
<reference evidence="1 2" key="1">
    <citation type="submission" date="2019-09" db="EMBL/GenBank/DDBJ databases">
        <authorList>
            <person name="Leyn A S."/>
        </authorList>
    </citation>
    <scope>NUCLEOTIDE SEQUENCE [LARGE SCALE GENOMIC DNA]</scope>
    <source>
        <strain evidence="1">AA231_1</strain>
    </source>
</reference>
<keyword evidence="2" id="KW-1185">Reference proteome</keyword>
<gene>
    <name evidence="1" type="ORF">AA23TX_07548</name>
</gene>
<sequence>MKAGGHSPGTDSGLPVRPAGAHARCLNRKHHLAVSGQTVSYDHSLGLHTTSCNSCLEAHADRATWLELDLRIAHQPPGDRAGLIIRARPPSRPAAIGDVVLDLHGQTVGILGVALCGVDQRGLITRIEVNPSYRLRRFGTALVLAALNHRPGYRWATTDIGRSATVRAFWSAQHLPENMQLSDPVYCSHMKQVQGIA</sequence>
<dbReference type="Proteomes" id="UP000399805">
    <property type="component" value="Unassembled WGS sequence"/>
</dbReference>
<evidence type="ECO:0000313" key="1">
    <source>
        <dbReference type="EMBL" id="VVJ22631.1"/>
    </source>
</evidence>
<dbReference type="SUPFAM" id="SSF55729">
    <property type="entry name" value="Acyl-CoA N-acyltransferases (Nat)"/>
    <property type="match status" value="1"/>
</dbReference>
<dbReference type="AlphaFoldDB" id="A0A6I8M3J3"/>
<accession>A0A6I8M3J3</accession>
<organism evidence="1 2">
    <name type="scientific">Amycolatopsis camponoti</name>
    <dbReference type="NCBI Taxonomy" id="2606593"/>
    <lineage>
        <taxon>Bacteria</taxon>
        <taxon>Bacillati</taxon>
        <taxon>Actinomycetota</taxon>
        <taxon>Actinomycetes</taxon>
        <taxon>Pseudonocardiales</taxon>
        <taxon>Pseudonocardiaceae</taxon>
        <taxon>Amycolatopsis</taxon>
    </lineage>
</organism>
<protein>
    <submittedName>
        <fullName evidence="1">Uncharacterized protein</fullName>
    </submittedName>
</protein>
<name>A0A6I8M3J3_9PSEU</name>
<evidence type="ECO:0000313" key="2">
    <source>
        <dbReference type="Proteomes" id="UP000399805"/>
    </source>
</evidence>
<dbReference type="EMBL" id="CABVGP010000003">
    <property type="protein sequence ID" value="VVJ22631.1"/>
    <property type="molecule type" value="Genomic_DNA"/>
</dbReference>
<dbReference type="InterPro" id="IPR016181">
    <property type="entry name" value="Acyl_CoA_acyltransferase"/>
</dbReference>